<gene>
    <name evidence="9" type="ORF">SAPIO_CDS7344</name>
</gene>
<dbReference type="GO" id="GO:0005634">
    <property type="term" value="C:nucleus"/>
    <property type="evidence" value="ECO:0007669"/>
    <property type="project" value="UniProtKB-SubCell"/>
</dbReference>
<evidence type="ECO:0000256" key="5">
    <source>
        <dbReference type="ARBA" id="ARBA00023125"/>
    </source>
</evidence>
<keyword evidence="4" id="KW-0158">Chromosome</keyword>
<evidence type="ECO:0000256" key="4">
    <source>
        <dbReference type="ARBA" id="ARBA00022454"/>
    </source>
</evidence>
<evidence type="ECO:0000256" key="3">
    <source>
        <dbReference type="ARBA" id="ARBA00006564"/>
    </source>
</evidence>
<dbReference type="InterPro" id="IPR001951">
    <property type="entry name" value="Histone_H4"/>
</dbReference>
<dbReference type="EMBL" id="JOWA01000110">
    <property type="protein sequence ID" value="KEZ41254.1"/>
    <property type="molecule type" value="Genomic_DNA"/>
</dbReference>
<dbReference type="VEuPathDB" id="FungiDB:SAPIO_CDS7344"/>
<proteinExistence type="inferred from homology"/>
<comment type="caution">
    <text evidence="9">The sequence shown here is derived from an EMBL/GenBank/DDBJ whole genome shotgun (WGS) entry which is preliminary data.</text>
</comment>
<evidence type="ECO:0000256" key="2">
    <source>
        <dbReference type="ARBA" id="ARBA00004286"/>
    </source>
</evidence>
<keyword evidence="5" id="KW-0238">DNA-binding</keyword>
<reference evidence="9 10" key="1">
    <citation type="journal article" date="2014" name="Genome Announc.">
        <title>Draft genome sequence of the pathogenic fungus Scedosporium apiospermum.</title>
        <authorList>
            <person name="Vandeputte P."/>
            <person name="Ghamrawi S."/>
            <person name="Rechenmann M."/>
            <person name="Iltis A."/>
            <person name="Giraud S."/>
            <person name="Fleury M."/>
            <person name="Thornton C."/>
            <person name="Delhaes L."/>
            <person name="Meyer W."/>
            <person name="Papon N."/>
            <person name="Bouchara J.P."/>
        </authorList>
    </citation>
    <scope>NUCLEOTIDE SEQUENCE [LARGE SCALE GENOMIC DNA]</scope>
    <source>
        <strain evidence="9 10">IHEM 14462</strain>
    </source>
</reference>
<dbReference type="AlphaFoldDB" id="A0A084G1P2"/>
<dbReference type="HOGENOM" id="CLU_109117_2_0_1"/>
<dbReference type="OrthoDB" id="3919494at2759"/>
<keyword evidence="10" id="KW-1185">Reference proteome</keyword>
<sequence>MPPTFQRGGPSRGKGTAAPIVSGRMGGKGKGLIAPRRHQYVSLELNGGPSTDIPSSRVSKDALKGITRPAIRRLARRGGVKRISATIYDEVRVTLDNRLRAIIKDCVQVLEYRSRKTVTVSDVLFSLRRLGQPIYGFDPETHAPPSRKDPNRAMGNSQGA</sequence>
<accession>A0A084G1P2</accession>
<dbReference type="Proteomes" id="UP000028545">
    <property type="component" value="Unassembled WGS sequence"/>
</dbReference>
<evidence type="ECO:0000256" key="8">
    <source>
        <dbReference type="SAM" id="MobiDB-lite"/>
    </source>
</evidence>
<dbReference type="GO" id="GO:0046982">
    <property type="term" value="F:protein heterodimerization activity"/>
    <property type="evidence" value="ECO:0007669"/>
    <property type="project" value="InterPro"/>
</dbReference>
<evidence type="ECO:0000313" key="10">
    <source>
        <dbReference type="Proteomes" id="UP000028545"/>
    </source>
</evidence>
<feature type="region of interest" description="Disordered" evidence="8">
    <location>
        <begin position="136"/>
        <end position="160"/>
    </location>
</feature>
<dbReference type="CDD" id="cd22912">
    <property type="entry name" value="HFD_H4"/>
    <property type="match status" value="1"/>
</dbReference>
<evidence type="ECO:0000256" key="7">
    <source>
        <dbReference type="ARBA" id="ARBA00023269"/>
    </source>
</evidence>
<keyword evidence="6" id="KW-0539">Nucleus</keyword>
<comment type="subcellular location">
    <subcellularLocation>
        <location evidence="2">Chromosome</location>
    </subcellularLocation>
    <subcellularLocation>
        <location evidence="1">Nucleus</location>
    </subcellularLocation>
</comment>
<dbReference type="GO" id="GO:0030527">
    <property type="term" value="F:structural constituent of chromatin"/>
    <property type="evidence" value="ECO:0007669"/>
    <property type="project" value="InterPro"/>
</dbReference>
<keyword evidence="7" id="KW-0544">Nucleosome core</keyword>
<dbReference type="SUPFAM" id="SSF47113">
    <property type="entry name" value="Histone-fold"/>
    <property type="match status" value="1"/>
</dbReference>
<dbReference type="Gene3D" id="1.10.20.10">
    <property type="entry name" value="Histone, subunit A"/>
    <property type="match status" value="1"/>
</dbReference>
<evidence type="ECO:0000256" key="1">
    <source>
        <dbReference type="ARBA" id="ARBA00004123"/>
    </source>
</evidence>
<evidence type="ECO:0000313" key="9">
    <source>
        <dbReference type="EMBL" id="KEZ41254.1"/>
    </source>
</evidence>
<dbReference type="InterPro" id="IPR009072">
    <property type="entry name" value="Histone-fold"/>
</dbReference>
<dbReference type="GO" id="GO:0000786">
    <property type="term" value="C:nucleosome"/>
    <property type="evidence" value="ECO:0007669"/>
    <property type="project" value="UniProtKB-KW"/>
</dbReference>
<comment type="similarity">
    <text evidence="3">Belongs to the histone H4 family.</text>
</comment>
<name>A0A084G1P2_PSEDA</name>
<evidence type="ECO:0000256" key="6">
    <source>
        <dbReference type="ARBA" id="ARBA00023242"/>
    </source>
</evidence>
<evidence type="ECO:0008006" key="11">
    <source>
        <dbReference type="Google" id="ProtNLM"/>
    </source>
</evidence>
<dbReference type="KEGG" id="sapo:SAPIO_CDS7344"/>
<protein>
    <recommendedName>
        <fullName evidence="11">Histone H4</fullName>
    </recommendedName>
</protein>
<dbReference type="PANTHER" id="PTHR10484">
    <property type="entry name" value="HISTONE H4"/>
    <property type="match status" value="1"/>
</dbReference>
<organism evidence="9 10">
    <name type="scientific">Pseudallescheria apiosperma</name>
    <name type="common">Scedosporium apiospermum</name>
    <dbReference type="NCBI Taxonomy" id="563466"/>
    <lineage>
        <taxon>Eukaryota</taxon>
        <taxon>Fungi</taxon>
        <taxon>Dikarya</taxon>
        <taxon>Ascomycota</taxon>
        <taxon>Pezizomycotina</taxon>
        <taxon>Sordariomycetes</taxon>
        <taxon>Hypocreomycetidae</taxon>
        <taxon>Microascales</taxon>
        <taxon>Microascaceae</taxon>
        <taxon>Scedosporium</taxon>
    </lineage>
</organism>
<feature type="region of interest" description="Disordered" evidence="8">
    <location>
        <begin position="1"/>
        <end position="29"/>
    </location>
</feature>
<dbReference type="SMART" id="SM00417">
    <property type="entry name" value="H4"/>
    <property type="match status" value="1"/>
</dbReference>
<dbReference type="GO" id="GO:0003677">
    <property type="term" value="F:DNA binding"/>
    <property type="evidence" value="ECO:0007669"/>
    <property type="project" value="UniProtKB-KW"/>
</dbReference>
<dbReference type="RefSeq" id="XP_016641053.1">
    <property type="nucleotide sequence ID" value="XM_016789226.1"/>
</dbReference>
<dbReference type="GeneID" id="27726416"/>